<feature type="signal peptide" evidence="1">
    <location>
        <begin position="1"/>
        <end position="26"/>
    </location>
</feature>
<proteinExistence type="predicted"/>
<dbReference type="RefSeq" id="WP_345469885.1">
    <property type="nucleotide sequence ID" value="NZ_BAABHF010000038.1"/>
</dbReference>
<dbReference type="Proteomes" id="UP001500503">
    <property type="component" value="Unassembled WGS sequence"/>
</dbReference>
<evidence type="ECO:0000256" key="1">
    <source>
        <dbReference type="SAM" id="SignalP"/>
    </source>
</evidence>
<comment type="caution">
    <text evidence="2">The sequence shown here is derived from an EMBL/GenBank/DDBJ whole genome shotgun (WGS) entry which is preliminary data.</text>
</comment>
<keyword evidence="1" id="KW-0732">Signal</keyword>
<accession>A0ABP8QP72</accession>
<organism evidence="2 3">
    <name type="scientific">Actinoallomurus oryzae</name>
    <dbReference type="NCBI Taxonomy" id="502180"/>
    <lineage>
        <taxon>Bacteria</taxon>
        <taxon>Bacillati</taxon>
        <taxon>Actinomycetota</taxon>
        <taxon>Actinomycetes</taxon>
        <taxon>Streptosporangiales</taxon>
        <taxon>Thermomonosporaceae</taxon>
        <taxon>Actinoallomurus</taxon>
    </lineage>
</organism>
<protein>
    <submittedName>
        <fullName evidence="2">Uncharacterized protein</fullName>
    </submittedName>
</protein>
<evidence type="ECO:0000313" key="2">
    <source>
        <dbReference type="EMBL" id="GAA4505916.1"/>
    </source>
</evidence>
<name>A0ABP8QP72_9ACTN</name>
<evidence type="ECO:0000313" key="3">
    <source>
        <dbReference type="Proteomes" id="UP001500503"/>
    </source>
</evidence>
<gene>
    <name evidence="2" type="ORF">GCM10023191_062320</name>
</gene>
<feature type="chain" id="PRO_5047044106" evidence="1">
    <location>
        <begin position="27"/>
        <end position="544"/>
    </location>
</feature>
<sequence length="544" mass="56779">MVGRRAAVVLGALALLAPGTAQPAHAAPAPPAPRRTGLPYGLARSRIVGTPMRHARPLSTRSFSAAAPEVTIDVLDRSGKPPTTDEIDSVLFIPLDGGDWLSAEVRDGHAEAAVPAGAYAVSAYVMSTGANGETSTTLIYRSKVSVTRDTALTLDARTARPIRAAVDRADARTVGIAAVLTQRLGSRVETVALLDGPGNFVTPTGGDSELTFRLQAQLTKDGAATSPYLYAIGAARDGIPADPGLSVRTRDLAAVRTGYAGEGGPACVGTSAGVDWGTGLSVEGWTGQGPLPATRTEYLSPGLNWLRSEYVTGTDCGFAFDDTDVRSRTERYPGAGSYARRWSAAPAGPAAGSLHWQTGQEPALVVRMLSSQDAQSSIAPYAHMTGTSTLRDANGRVIATSDQPGSANDWTHPAPGKYTLTVDANRDAPWSDLATRQHVVWNLTVDDAARVALPVLRYATALDADGRARAGRNQTITVTPDGTGGTPALQVSYDDGERWTSTPLHRSGSGWTTQVRNPASGYVSLRGTVAGVVDQTVIRAYGVG</sequence>
<dbReference type="EMBL" id="BAABHF010000038">
    <property type="protein sequence ID" value="GAA4505916.1"/>
    <property type="molecule type" value="Genomic_DNA"/>
</dbReference>
<reference evidence="3" key="1">
    <citation type="journal article" date="2019" name="Int. J. Syst. Evol. Microbiol.">
        <title>The Global Catalogue of Microorganisms (GCM) 10K type strain sequencing project: providing services to taxonomists for standard genome sequencing and annotation.</title>
        <authorList>
            <consortium name="The Broad Institute Genomics Platform"/>
            <consortium name="The Broad Institute Genome Sequencing Center for Infectious Disease"/>
            <person name="Wu L."/>
            <person name="Ma J."/>
        </authorList>
    </citation>
    <scope>NUCLEOTIDE SEQUENCE [LARGE SCALE GENOMIC DNA]</scope>
    <source>
        <strain evidence="3">JCM 17933</strain>
    </source>
</reference>
<keyword evidence="3" id="KW-1185">Reference proteome</keyword>